<protein>
    <recommendedName>
        <fullName evidence="3">Glycosyl transferase</fullName>
    </recommendedName>
</protein>
<organism evidence="1 2">
    <name type="scientific">Skermanella aerolata</name>
    <dbReference type="NCBI Taxonomy" id="393310"/>
    <lineage>
        <taxon>Bacteria</taxon>
        <taxon>Pseudomonadati</taxon>
        <taxon>Pseudomonadota</taxon>
        <taxon>Alphaproteobacteria</taxon>
        <taxon>Rhodospirillales</taxon>
        <taxon>Azospirillaceae</taxon>
        <taxon>Skermanella</taxon>
    </lineage>
</organism>
<gene>
    <name evidence="1" type="ORF">SAE02_32010</name>
</gene>
<evidence type="ECO:0008006" key="3">
    <source>
        <dbReference type="Google" id="ProtNLM"/>
    </source>
</evidence>
<evidence type="ECO:0000313" key="2">
    <source>
        <dbReference type="Proteomes" id="UP000321523"/>
    </source>
</evidence>
<dbReference type="Proteomes" id="UP000321523">
    <property type="component" value="Unassembled WGS sequence"/>
</dbReference>
<evidence type="ECO:0000313" key="1">
    <source>
        <dbReference type="EMBL" id="GEO39053.1"/>
    </source>
</evidence>
<sequence>MLRHLSGSYRVHLGCFADDSVDRRHEGFVRQFCHSVFFARSERPPSRKAASAGLLNLGRSRHPVRDAALMAWVERVWNERRPTRVLALCPTMAPYALMRPDLPARRVLDRSDIGGDALNDGALNDGPPTDGWRPTQGIWRWLQARELRALMLLDQHRLAPWDASLLNSGPAVDRLRQLLPEVACRIHHVPDGIDTVRFSPGGHYAAPPSFDGRAIMLAGLPAAPGAGLADSGAHAEAASWFATQVLPKVLAVASDCRLVVASSGPAPPLPHPVGHSGVILATDVQDIRPWLAQATVVVAPFRTPNPRPVLEAMAMARPVVAAPGALGGYLEQIERDLWLAGEPADFAHAVLAALHPPLGTAVGRAARARIVAGHSWEAGLARLDAVLEGRAIPRAERARPITLG</sequence>
<dbReference type="AlphaFoldDB" id="A0A512DRD7"/>
<dbReference type="EMBL" id="BJYZ01000013">
    <property type="protein sequence ID" value="GEO39053.1"/>
    <property type="molecule type" value="Genomic_DNA"/>
</dbReference>
<dbReference type="Gene3D" id="3.40.50.2000">
    <property type="entry name" value="Glycogen Phosphorylase B"/>
    <property type="match status" value="2"/>
</dbReference>
<dbReference type="SUPFAM" id="SSF53756">
    <property type="entry name" value="UDP-Glycosyltransferase/glycogen phosphorylase"/>
    <property type="match status" value="1"/>
</dbReference>
<keyword evidence="2" id="KW-1185">Reference proteome</keyword>
<comment type="caution">
    <text evidence="1">The sequence shown here is derived from an EMBL/GenBank/DDBJ whole genome shotgun (WGS) entry which is preliminary data.</text>
</comment>
<accession>A0A512DRD7</accession>
<name>A0A512DRD7_9PROT</name>
<dbReference type="CDD" id="cd03801">
    <property type="entry name" value="GT4_PimA-like"/>
    <property type="match status" value="1"/>
</dbReference>
<proteinExistence type="predicted"/>
<reference evidence="1 2" key="1">
    <citation type="submission" date="2019-07" db="EMBL/GenBank/DDBJ databases">
        <title>Whole genome shotgun sequence of Skermanella aerolata NBRC 106429.</title>
        <authorList>
            <person name="Hosoyama A."/>
            <person name="Uohara A."/>
            <person name="Ohji S."/>
            <person name="Ichikawa N."/>
        </authorList>
    </citation>
    <scope>NUCLEOTIDE SEQUENCE [LARGE SCALE GENOMIC DNA]</scope>
    <source>
        <strain evidence="1 2">NBRC 106429</strain>
    </source>
</reference>
<dbReference type="Pfam" id="PF13692">
    <property type="entry name" value="Glyco_trans_1_4"/>
    <property type="match status" value="1"/>
</dbReference>